<accession>A0ACB7EU67</accession>
<dbReference type="Proteomes" id="UP000805704">
    <property type="component" value="Chromosome 23"/>
</dbReference>
<protein>
    <submittedName>
        <fullName evidence="1">Gamma-glutamylcyclotransferase</fullName>
    </submittedName>
</protein>
<dbReference type="EMBL" id="CM024811">
    <property type="protein sequence ID" value="KAG8005203.1"/>
    <property type="molecule type" value="Genomic_DNA"/>
</dbReference>
<evidence type="ECO:0000313" key="1">
    <source>
        <dbReference type="EMBL" id="KAG8005203.1"/>
    </source>
</evidence>
<reference evidence="1" key="1">
    <citation type="submission" date="2020-04" db="EMBL/GenBank/DDBJ databases">
        <title>A chromosome-scale assembly and high-density genetic map of the yellow drum (Nibea albiflora) genome.</title>
        <authorList>
            <person name="Xu D."/>
            <person name="Zhang W."/>
            <person name="Chen R."/>
            <person name="Tan P."/>
            <person name="Wang L."/>
            <person name="Song H."/>
            <person name="Tian L."/>
            <person name="Zhu Q."/>
            <person name="Wang B."/>
        </authorList>
    </citation>
    <scope>NUCLEOTIDE SEQUENCE</scope>
    <source>
        <strain evidence="1">ZJHYS-2018</strain>
    </source>
</reference>
<gene>
    <name evidence="1" type="primary">GGCT</name>
    <name evidence="1" type="ORF">GBF38_011166</name>
</gene>
<evidence type="ECO:0000313" key="2">
    <source>
        <dbReference type="Proteomes" id="UP000805704"/>
    </source>
</evidence>
<keyword evidence="2" id="KW-1185">Reference proteome</keyword>
<name>A0ACB7EU67_NIBAL</name>
<feature type="non-terminal residue" evidence="1">
    <location>
        <position position="1"/>
    </location>
</feature>
<comment type="caution">
    <text evidence="1">The sequence shown here is derived from an EMBL/GenBank/DDBJ whole genome shotgun (WGS) entry which is preliminary data.</text>
</comment>
<organism evidence="1 2">
    <name type="scientific">Nibea albiflora</name>
    <name type="common">Yellow drum</name>
    <name type="synonym">Corvina albiflora</name>
    <dbReference type="NCBI Taxonomy" id="240163"/>
    <lineage>
        <taxon>Eukaryota</taxon>
        <taxon>Metazoa</taxon>
        <taxon>Chordata</taxon>
        <taxon>Craniata</taxon>
        <taxon>Vertebrata</taxon>
        <taxon>Euteleostomi</taxon>
        <taxon>Actinopterygii</taxon>
        <taxon>Neopterygii</taxon>
        <taxon>Teleostei</taxon>
        <taxon>Neoteleostei</taxon>
        <taxon>Acanthomorphata</taxon>
        <taxon>Eupercaria</taxon>
        <taxon>Sciaenidae</taxon>
        <taxon>Nibea</taxon>
    </lineage>
</organism>
<proteinExistence type="predicted"/>
<sequence length="301" mass="33763">FDACRFLMKLSHETVTIELKNGTQVHGTITGVDVSMNTHLKAVKMTLKNREPTQLESLSIRGNNIRYFILPDSLPLDTLLVDIEPKIKSKKREAARGVQKSPPKRFNSPGSEYNGPSRQESTEINEEMSTAAVNGRFMYFAFGSNLLKERLQLANPTAIFFTTGRLKDYKLNFGLWEKHAHSTWHGGVATIESHPGAEVWGVIWTLSNENLGSLDNQEGVSQGKYSPLEVSVETDKGLMRCRTYQMNNFHACPPSPQYKQVVCLGAEQNGLPVEYLKSLEAIQTNNYNGPTILDQIRTVMK</sequence>